<name>A0AAN7RQ74_MYCAM</name>
<keyword evidence="2" id="KW-1185">Reference proteome</keyword>
<gene>
    <name evidence="1" type="ORF">QYF61_007003</name>
</gene>
<sequence length="598" mass="67129">MHGVEVFSRHEWSWDEGWLPLLKGKAGEEIRVGCRMINGSTHERVTSMTISSVSRSPIASKSCVTDEWDCWYNFTLVRPTIVACVWQQHCTGPGMSMRQCIGLSFRFKIDMVEPDPTTPPDLTSPPPFDTLQDGVRNIPLLATELHDDPWDHALSRYSASTGTQQNRRNLSLSVLVTCSPFLSTSYAGWSAWLHKRTLISPKRSKRDVTGVLGTGLGVLNSIDAEVLANKLATVTNDLGALKHPLQSSLSALGANQWLLSDLLPQWGKVNEKDHQLIVDALGAAQNNVSLALSCIQAQLWMQSIVAAIIREGEEGTMPTEIQKVIWDNATEFEKEFQCWWYPVNFTYDPTDGKATAFVLTIRNASVYTMYPIIALGLNHNGAILYPLEHRVWAQQNGNLWQTIDVSACVVREQQGFICESNTLKAQDICLDTEQNVCHFEVQPDEGPETVLVYIGKGCVCMRTFCDSVFVDNTTVDIGNHSKICVCNFTKIMGCDFNYSAPVTTHQLLQADYTLHQDLLPAPIGMKLTLVRKLLQHDDLNQLLERIWNNGHKILVTVHQDVEEIHRVLERVKQDGRHRWWDGKAVVPANIPARRVCTQ</sequence>
<organism evidence="1 2">
    <name type="scientific">Mycteria americana</name>
    <name type="common">Wood stork</name>
    <dbReference type="NCBI Taxonomy" id="33587"/>
    <lineage>
        <taxon>Eukaryota</taxon>
        <taxon>Metazoa</taxon>
        <taxon>Chordata</taxon>
        <taxon>Craniata</taxon>
        <taxon>Vertebrata</taxon>
        <taxon>Euteleostomi</taxon>
        <taxon>Archelosauria</taxon>
        <taxon>Archosauria</taxon>
        <taxon>Dinosauria</taxon>
        <taxon>Saurischia</taxon>
        <taxon>Theropoda</taxon>
        <taxon>Coelurosauria</taxon>
        <taxon>Aves</taxon>
        <taxon>Neognathae</taxon>
        <taxon>Neoaves</taxon>
        <taxon>Aequornithes</taxon>
        <taxon>Ciconiiformes</taxon>
        <taxon>Ciconiidae</taxon>
        <taxon>Mycteria</taxon>
    </lineage>
</organism>
<dbReference type="Proteomes" id="UP001333110">
    <property type="component" value="Unassembled WGS sequence"/>
</dbReference>
<accession>A0AAN7RQ74</accession>
<comment type="caution">
    <text evidence="1">The sequence shown here is derived from an EMBL/GenBank/DDBJ whole genome shotgun (WGS) entry which is preliminary data.</text>
</comment>
<dbReference type="EMBL" id="JAUNZN010000046">
    <property type="protein sequence ID" value="KAK4806026.1"/>
    <property type="molecule type" value="Genomic_DNA"/>
</dbReference>
<reference evidence="1 2" key="1">
    <citation type="journal article" date="2023" name="J. Hered.">
        <title>Chromosome-level genome of the wood stork (Mycteria americana) provides insight into avian chromosome evolution.</title>
        <authorList>
            <person name="Flamio R. Jr."/>
            <person name="Ramstad K.M."/>
        </authorList>
    </citation>
    <scope>NUCLEOTIDE SEQUENCE [LARGE SCALE GENOMIC DNA]</scope>
    <source>
        <strain evidence="1">JAX WOST 10</strain>
    </source>
</reference>
<proteinExistence type="predicted"/>
<evidence type="ECO:0000313" key="1">
    <source>
        <dbReference type="EMBL" id="KAK4806026.1"/>
    </source>
</evidence>
<evidence type="ECO:0000313" key="2">
    <source>
        <dbReference type="Proteomes" id="UP001333110"/>
    </source>
</evidence>
<dbReference type="AlphaFoldDB" id="A0AAN7RQ74"/>
<protein>
    <submittedName>
        <fullName evidence="1">Uncharacterized protein</fullName>
    </submittedName>
</protein>